<dbReference type="GO" id="GO:0009927">
    <property type="term" value="F:histidine phosphotransfer kinase activity"/>
    <property type="evidence" value="ECO:0007669"/>
    <property type="project" value="TreeGrafter"/>
</dbReference>
<dbReference type="SUPFAM" id="SSF55785">
    <property type="entry name" value="PYP-like sensor domain (PAS domain)"/>
    <property type="match status" value="1"/>
</dbReference>
<protein>
    <recommendedName>
        <fullName evidence="3">histidine kinase</fullName>
        <ecNumber evidence="3">2.7.13.3</ecNumber>
    </recommendedName>
</protein>
<evidence type="ECO:0000313" key="19">
    <source>
        <dbReference type="EMBL" id="KKN92961.1"/>
    </source>
</evidence>
<evidence type="ECO:0000259" key="17">
    <source>
        <dbReference type="PROSITE" id="PS50112"/>
    </source>
</evidence>
<dbReference type="PROSITE" id="PS50113">
    <property type="entry name" value="PAC"/>
    <property type="match status" value="1"/>
</dbReference>
<dbReference type="Gene3D" id="3.40.50.2300">
    <property type="match status" value="2"/>
</dbReference>
<dbReference type="Pfam" id="PF08447">
    <property type="entry name" value="PAS_3"/>
    <property type="match status" value="1"/>
</dbReference>
<evidence type="ECO:0000259" key="16">
    <source>
        <dbReference type="PROSITE" id="PS50110"/>
    </source>
</evidence>
<dbReference type="Gene3D" id="1.10.287.130">
    <property type="match status" value="1"/>
</dbReference>
<dbReference type="SUPFAM" id="SSF55874">
    <property type="entry name" value="ATPase domain of HSP90 chaperone/DNA topoisomerase II/histidine kinase"/>
    <property type="match status" value="1"/>
</dbReference>
<dbReference type="EMBL" id="LAZR01000090">
    <property type="protein sequence ID" value="KKN92961.1"/>
    <property type="molecule type" value="Genomic_DNA"/>
</dbReference>
<evidence type="ECO:0000256" key="10">
    <source>
        <dbReference type="ARBA" id="ARBA00022840"/>
    </source>
</evidence>
<dbReference type="InterPro" id="IPR000700">
    <property type="entry name" value="PAS-assoc_C"/>
</dbReference>
<keyword evidence="9" id="KW-0418">Kinase</keyword>
<dbReference type="InterPro" id="IPR003661">
    <property type="entry name" value="HisK_dim/P_dom"/>
</dbReference>
<keyword evidence="8" id="KW-0547">Nucleotide-binding</keyword>
<evidence type="ECO:0000256" key="13">
    <source>
        <dbReference type="ARBA" id="ARBA00023136"/>
    </source>
</evidence>
<dbReference type="Gene3D" id="3.30.565.10">
    <property type="entry name" value="Histidine kinase-like ATPase, C-terminal domain"/>
    <property type="match status" value="1"/>
</dbReference>
<keyword evidence="10" id="KW-0067">ATP-binding</keyword>
<dbReference type="CDD" id="cd00082">
    <property type="entry name" value="HisKA"/>
    <property type="match status" value="1"/>
</dbReference>
<dbReference type="InterPro" id="IPR001789">
    <property type="entry name" value="Sig_transdc_resp-reg_receiver"/>
</dbReference>
<dbReference type="InterPro" id="IPR036097">
    <property type="entry name" value="HisK_dim/P_sf"/>
</dbReference>
<keyword evidence="12" id="KW-0902">Two-component regulatory system</keyword>
<dbReference type="Pfam" id="PF00512">
    <property type="entry name" value="HisKA"/>
    <property type="match status" value="1"/>
</dbReference>
<keyword evidence="4" id="KW-1003">Cell membrane</keyword>
<feature type="domain" description="Response regulatory" evidence="16">
    <location>
        <begin position="699"/>
        <end position="805"/>
    </location>
</feature>
<dbReference type="InterPro" id="IPR011006">
    <property type="entry name" value="CheY-like_superfamily"/>
</dbReference>
<dbReference type="PRINTS" id="PR00344">
    <property type="entry name" value="BCTRLSENSOR"/>
</dbReference>
<evidence type="ECO:0000256" key="12">
    <source>
        <dbReference type="ARBA" id="ARBA00023012"/>
    </source>
</evidence>
<keyword evidence="5" id="KW-0597">Phosphoprotein</keyword>
<evidence type="ECO:0000256" key="3">
    <source>
        <dbReference type="ARBA" id="ARBA00012438"/>
    </source>
</evidence>
<dbReference type="SUPFAM" id="SSF47384">
    <property type="entry name" value="Homodimeric domain of signal transducing histidine kinase"/>
    <property type="match status" value="1"/>
</dbReference>
<dbReference type="InterPro" id="IPR013655">
    <property type="entry name" value="PAS_fold_3"/>
</dbReference>
<feature type="domain" description="Histidine kinase" evidence="15">
    <location>
        <begin position="333"/>
        <end position="552"/>
    </location>
</feature>
<evidence type="ECO:0000256" key="5">
    <source>
        <dbReference type="ARBA" id="ARBA00022553"/>
    </source>
</evidence>
<feature type="transmembrane region" description="Helical" evidence="14">
    <location>
        <begin position="36"/>
        <end position="55"/>
    </location>
</feature>
<evidence type="ECO:0000256" key="14">
    <source>
        <dbReference type="SAM" id="Phobius"/>
    </source>
</evidence>
<evidence type="ECO:0000256" key="1">
    <source>
        <dbReference type="ARBA" id="ARBA00000085"/>
    </source>
</evidence>
<dbReference type="SUPFAM" id="SSF52172">
    <property type="entry name" value="CheY-like"/>
    <property type="match status" value="2"/>
</dbReference>
<name>A0A0F9X2E3_9ZZZZ</name>
<dbReference type="SMART" id="SM00388">
    <property type="entry name" value="HisKA"/>
    <property type="match status" value="1"/>
</dbReference>
<dbReference type="SMART" id="SM00448">
    <property type="entry name" value="REC"/>
    <property type="match status" value="2"/>
</dbReference>
<dbReference type="Pfam" id="PF07694">
    <property type="entry name" value="5TM-5TMR_LYT"/>
    <property type="match status" value="1"/>
</dbReference>
<comment type="caution">
    <text evidence="19">The sequence shown here is derived from an EMBL/GenBank/DDBJ whole genome shotgun (WGS) entry which is preliminary data.</text>
</comment>
<evidence type="ECO:0000256" key="2">
    <source>
        <dbReference type="ARBA" id="ARBA00004651"/>
    </source>
</evidence>
<dbReference type="InterPro" id="IPR036890">
    <property type="entry name" value="HATPase_C_sf"/>
</dbReference>
<dbReference type="FunFam" id="3.30.565.10:FF:000023">
    <property type="entry name" value="PAS domain-containing sensor histidine kinase"/>
    <property type="match status" value="1"/>
</dbReference>
<dbReference type="FunFam" id="1.10.287.130:FF:000001">
    <property type="entry name" value="Two-component sensor histidine kinase"/>
    <property type="match status" value="1"/>
</dbReference>
<dbReference type="InterPro" id="IPR005467">
    <property type="entry name" value="His_kinase_dom"/>
</dbReference>
<keyword evidence="11 14" id="KW-1133">Transmembrane helix</keyword>
<feature type="transmembrane region" description="Helical" evidence="14">
    <location>
        <begin position="133"/>
        <end position="153"/>
    </location>
</feature>
<evidence type="ECO:0000256" key="6">
    <source>
        <dbReference type="ARBA" id="ARBA00022679"/>
    </source>
</evidence>
<organism evidence="19">
    <name type="scientific">marine sediment metagenome</name>
    <dbReference type="NCBI Taxonomy" id="412755"/>
    <lineage>
        <taxon>unclassified sequences</taxon>
        <taxon>metagenomes</taxon>
        <taxon>ecological metagenomes</taxon>
    </lineage>
</organism>
<dbReference type="GO" id="GO:0005886">
    <property type="term" value="C:plasma membrane"/>
    <property type="evidence" value="ECO:0007669"/>
    <property type="project" value="UniProtKB-SubCell"/>
</dbReference>
<feature type="domain" description="Response regulatory" evidence="16">
    <location>
        <begin position="573"/>
        <end position="690"/>
    </location>
</feature>
<evidence type="ECO:0000259" key="15">
    <source>
        <dbReference type="PROSITE" id="PS50109"/>
    </source>
</evidence>
<dbReference type="CDD" id="cd00130">
    <property type="entry name" value="PAS"/>
    <property type="match status" value="1"/>
</dbReference>
<dbReference type="PANTHER" id="PTHR43047:SF72">
    <property type="entry name" value="OSMOSENSING HISTIDINE PROTEIN KINASE SLN1"/>
    <property type="match status" value="1"/>
</dbReference>
<evidence type="ECO:0000256" key="7">
    <source>
        <dbReference type="ARBA" id="ARBA00022692"/>
    </source>
</evidence>
<dbReference type="InterPro" id="IPR011620">
    <property type="entry name" value="Sig_transdc_His_kinase_LytS_TM"/>
</dbReference>
<keyword evidence="6" id="KW-0808">Transferase</keyword>
<evidence type="ECO:0000256" key="11">
    <source>
        <dbReference type="ARBA" id="ARBA00022989"/>
    </source>
</evidence>
<dbReference type="InterPro" id="IPR003594">
    <property type="entry name" value="HATPase_dom"/>
</dbReference>
<comment type="subcellular location">
    <subcellularLocation>
        <location evidence="2">Cell membrane</location>
        <topology evidence="2">Multi-pass membrane protein</topology>
    </subcellularLocation>
</comment>
<dbReference type="GO" id="GO:0071555">
    <property type="term" value="P:cell wall organization"/>
    <property type="evidence" value="ECO:0007669"/>
    <property type="project" value="InterPro"/>
</dbReference>
<dbReference type="GO" id="GO:0000155">
    <property type="term" value="F:phosphorelay sensor kinase activity"/>
    <property type="evidence" value="ECO:0007669"/>
    <property type="project" value="InterPro"/>
</dbReference>
<dbReference type="NCBIfam" id="TIGR00229">
    <property type="entry name" value="sensory_box"/>
    <property type="match status" value="1"/>
</dbReference>
<proteinExistence type="predicted"/>
<dbReference type="Gene3D" id="3.30.450.20">
    <property type="entry name" value="PAS domain"/>
    <property type="match status" value="1"/>
</dbReference>
<feature type="transmembrane region" description="Helical" evidence="14">
    <location>
        <begin position="98"/>
        <end position="121"/>
    </location>
</feature>
<reference evidence="19" key="1">
    <citation type="journal article" date="2015" name="Nature">
        <title>Complex archaea that bridge the gap between prokaryotes and eukaryotes.</title>
        <authorList>
            <person name="Spang A."/>
            <person name="Saw J.H."/>
            <person name="Jorgensen S.L."/>
            <person name="Zaremba-Niedzwiedzka K."/>
            <person name="Martijn J."/>
            <person name="Lind A.E."/>
            <person name="van Eijk R."/>
            <person name="Schleper C."/>
            <person name="Guy L."/>
            <person name="Ettema T.J."/>
        </authorList>
    </citation>
    <scope>NUCLEOTIDE SEQUENCE</scope>
</reference>
<dbReference type="Pfam" id="PF02518">
    <property type="entry name" value="HATPase_c"/>
    <property type="match status" value="1"/>
</dbReference>
<dbReference type="SMART" id="SM00086">
    <property type="entry name" value="PAC"/>
    <property type="match status" value="1"/>
</dbReference>
<evidence type="ECO:0000256" key="4">
    <source>
        <dbReference type="ARBA" id="ARBA00022475"/>
    </source>
</evidence>
<dbReference type="InterPro" id="IPR001610">
    <property type="entry name" value="PAC"/>
</dbReference>
<keyword evidence="13 14" id="KW-0472">Membrane</keyword>
<dbReference type="PROSITE" id="PS50109">
    <property type="entry name" value="HIS_KIN"/>
    <property type="match status" value="1"/>
</dbReference>
<sequence>MPVVNLIESASVITLAVLCVNFIGDRLDRMFWLKSMLLGIVFSLTGLISMLSPVSPAPGIFIDARNVVIALSAIIGGPISVVFTVLTLSIFRVSEGGAGALTGVASITLVAVFATLGWLWIHFKKKGRLDFTIILAIATVAAAVPVFSVTFLLPISDPKIAVKILSYVVPTNLLGVIVFGILFLREQQRRWALAALLDSQAQMKAVANNAPGVLFQMALTSSNTPRLRYLSGGAKRVIGISAEEALAKPEMLTGMVPPKTMQRLSLLLAQSAESGSPWTIETEFIRPDGRTLWMRASAEPRRDQTGTLVWDGTLFDISEEKRNEQLRNDFISTVSHELRTPLTSIRGSLGLVAAGAAGEMSSKATKLIAIAHSNSERLVRLINDILDIEKIETGNMPFAPRPLQLRSLTEEAVEASRDYLSDRGVSIEIRDEAPGAVAVVDPDRFHQLIANLLSNAIKFSPQNGQIEVRLTRSTDFLRISVKDEGAGIPEAFRERIFGKFEQADASDTRAKGGTGLGLSIAKAIVERLGGQLSFDSEVGVGTIFHVDLPEARGAKNSGEEVVQVFNRVTGGKRILICEDDADVAAVIAHMIDELGIATDIAPDVATARAYLTMNHYMAMTLDIKLGGGSGITLYNELRSMHRCADLPVIVVSAIADETRKTLNGQAVGIVDWLAKPIDSNRLTSVIRDIATDDLRAGAKILHVEDDEGVLQVISASLGDGVDITGARTVAEARQKLAAEHFDLIILDLSLPDGTGASLLSDIPADTAIVIFSAYEIDDDLASRVHAAMTKTKTSEVSMARLIKSLTFKRSKQNDLIKQGAA</sequence>
<feature type="domain" description="PAC" evidence="18">
    <location>
        <begin position="278"/>
        <end position="329"/>
    </location>
</feature>
<dbReference type="EC" id="2.7.13.3" evidence="3"/>
<dbReference type="AlphaFoldDB" id="A0A0F9X2E3"/>
<dbReference type="PROSITE" id="PS50112">
    <property type="entry name" value="PAS"/>
    <property type="match status" value="1"/>
</dbReference>
<dbReference type="InterPro" id="IPR004358">
    <property type="entry name" value="Sig_transdc_His_kin-like_C"/>
</dbReference>
<keyword evidence="7 14" id="KW-0812">Transmembrane</keyword>
<feature type="domain" description="PAS" evidence="17">
    <location>
        <begin position="199"/>
        <end position="275"/>
    </location>
</feature>
<dbReference type="InterPro" id="IPR035965">
    <property type="entry name" value="PAS-like_dom_sf"/>
</dbReference>
<dbReference type="InterPro" id="IPR000014">
    <property type="entry name" value="PAS"/>
</dbReference>
<evidence type="ECO:0000256" key="9">
    <source>
        <dbReference type="ARBA" id="ARBA00022777"/>
    </source>
</evidence>
<dbReference type="SMART" id="SM00387">
    <property type="entry name" value="HATPase_c"/>
    <property type="match status" value="1"/>
</dbReference>
<comment type="catalytic activity">
    <reaction evidence="1">
        <text>ATP + protein L-histidine = ADP + protein N-phospho-L-histidine.</text>
        <dbReference type="EC" id="2.7.13.3"/>
    </reaction>
</comment>
<evidence type="ECO:0000259" key="18">
    <source>
        <dbReference type="PROSITE" id="PS50113"/>
    </source>
</evidence>
<feature type="transmembrane region" description="Helical" evidence="14">
    <location>
        <begin position="6"/>
        <end position="24"/>
    </location>
</feature>
<feature type="transmembrane region" description="Helical" evidence="14">
    <location>
        <begin position="165"/>
        <end position="184"/>
    </location>
</feature>
<accession>A0A0F9X2E3</accession>
<gene>
    <name evidence="19" type="ORF">LCGC14_0202600</name>
</gene>
<feature type="transmembrane region" description="Helical" evidence="14">
    <location>
        <begin position="67"/>
        <end position="91"/>
    </location>
</feature>
<dbReference type="Pfam" id="PF00072">
    <property type="entry name" value="Response_reg"/>
    <property type="match status" value="2"/>
</dbReference>
<dbReference type="GO" id="GO:0005524">
    <property type="term" value="F:ATP binding"/>
    <property type="evidence" value="ECO:0007669"/>
    <property type="project" value="UniProtKB-KW"/>
</dbReference>
<evidence type="ECO:0000256" key="8">
    <source>
        <dbReference type="ARBA" id="ARBA00022741"/>
    </source>
</evidence>
<dbReference type="PROSITE" id="PS50110">
    <property type="entry name" value="RESPONSE_REGULATORY"/>
    <property type="match status" value="2"/>
</dbReference>
<dbReference type="CDD" id="cd00156">
    <property type="entry name" value="REC"/>
    <property type="match status" value="2"/>
</dbReference>
<dbReference type="PANTHER" id="PTHR43047">
    <property type="entry name" value="TWO-COMPONENT HISTIDINE PROTEIN KINASE"/>
    <property type="match status" value="1"/>
</dbReference>